<proteinExistence type="predicted"/>
<dbReference type="InterPro" id="IPR020841">
    <property type="entry name" value="PKS_Beta-ketoAc_synthase_dom"/>
</dbReference>
<dbReference type="SMART" id="SM00825">
    <property type="entry name" value="PKS_KS"/>
    <property type="match status" value="1"/>
</dbReference>
<dbReference type="InterPro" id="IPR036736">
    <property type="entry name" value="ACP-like_sf"/>
</dbReference>
<keyword evidence="6" id="KW-1185">Reference proteome</keyword>
<feature type="domain" description="Ketosynthase family 3 (KS3)" evidence="4">
    <location>
        <begin position="674"/>
        <end position="1101"/>
    </location>
</feature>
<dbReference type="Pfam" id="PF00501">
    <property type="entry name" value="AMP-binding"/>
    <property type="match status" value="1"/>
</dbReference>
<protein>
    <submittedName>
        <fullName evidence="5">Acetyl-CoA synthetase-like protein</fullName>
    </submittedName>
</protein>
<evidence type="ECO:0000256" key="2">
    <source>
        <dbReference type="ARBA" id="ARBA00022553"/>
    </source>
</evidence>
<dbReference type="InterPro" id="IPR018201">
    <property type="entry name" value="Ketoacyl_synth_AS"/>
</dbReference>
<dbReference type="Gene3D" id="3.40.47.10">
    <property type="match status" value="1"/>
</dbReference>
<dbReference type="SUPFAM" id="SSF56801">
    <property type="entry name" value="Acetyl-CoA synthetase-like"/>
    <property type="match status" value="1"/>
</dbReference>
<dbReference type="InterPro" id="IPR014030">
    <property type="entry name" value="Ketoacyl_synth_N"/>
</dbReference>
<dbReference type="PANTHER" id="PTHR43775">
    <property type="entry name" value="FATTY ACID SYNTHASE"/>
    <property type="match status" value="1"/>
</dbReference>
<dbReference type="Pfam" id="PF22621">
    <property type="entry name" value="CurL-like_PKS_C"/>
    <property type="match status" value="1"/>
</dbReference>
<accession>A0A316UTE3</accession>
<dbReference type="Pfam" id="PF23562">
    <property type="entry name" value="AMP-binding_C_3"/>
    <property type="match status" value="1"/>
</dbReference>
<dbReference type="RefSeq" id="XP_025360977.1">
    <property type="nucleotide sequence ID" value="XM_025507410.1"/>
</dbReference>
<dbReference type="InterPro" id="IPR042099">
    <property type="entry name" value="ANL_N_sf"/>
</dbReference>
<dbReference type="InterPro" id="IPR016039">
    <property type="entry name" value="Thiolase-like"/>
</dbReference>
<dbReference type="Pfam" id="PF00109">
    <property type="entry name" value="ketoacyl-synt"/>
    <property type="match status" value="1"/>
</dbReference>
<dbReference type="OrthoDB" id="5334845at2759"/>
<dbReference type="GO" id="GO:0004312">
    <property type="term" value="F:fatty acid synthase activity"/>
    <property type="evidence" value="ECO:0007669"/>
    <property type="project" value="TreeGrafter"/>
</dbReference>
<evidence type="ECO:0000256" key="3">
    <source>
        <dbReference type="ARBA" id="ARBA00022679"/>
    </source>
</evidence>
<dbReference type="STRING" id="1569628.A0A316UTE3"/>
<evidence type="ECO:0000259" key="4">
    <source>
        <dbReference type="PROSITE" id="PS52004"/>
    </source>
</evidence>
<dbReference type="GO" id="GO:0006633">
    <property type="term" value="P:fatty acid biosynthetic process"/>
    <property type="evidence" value="ECO:0007669"/>
    <property type="project" value="InterPro"/>
</dbReference>
<reference evidence="5 6" key="1">
    <citation type="journal article" date="2018" name="Mol. Biol. Evol.">
        <title>Broad Genomic Sampling Reveals a Smut Pathogenic Ancestry of the Fungal Clade Ustilaginomycotina.</title>
        <authorList>
            <person name="Kijpornyongpan T."/>
            <person name="Mondo S.J."/>
            <person name="Barry K."/>
            <person name="Sandor L."/>
            <person name="Lee J."/>
            <person name="Lipzen A."/>
            <person name="Pangilinan J."/>
            <person name="LaButti K."/>
            <person name="Hainaut M."/>
            <person name="Henrissat B."/>
            <person name="Grigoriev I.V."/>
            <person name="Spatafora J.W."/>
            <person name="Aime M.C."/>
        </authorList>
    </citation>
    <scope>NUCLEOTIDE SEQUENCE [LARGE SCALE GENOMIC DNA]</scope>
    <source>
        <strain evidence="5 6">MCA 5214</strain>
    </source>
</reference>
<sequence>MASPPQARCFPTSLAMTVPSLPSINHLLSWHWYQGQPDAVLLSFEVEHVDGNSTPDMDDVRHTRRSRPADKKYQDLTYRECLTAALLIADHLSRRYAIGSQSTVAIISPNSPEMLLVMMALWLLESVVAPLAHDSHADNLKAMLQIVKADVVLGAGYDSSIADVVSEALGGGSLGSQIGADDEHVAALADRYLLDPTTQRQATAVLLFTSSGISAKSIKCVETPHSLWSEGCHAMLQREHPGASRPLRCVGWAPFSHMMGLGAAFFADVLCSHGTYIFVPEEDGAPLPARLLKCIQASSATHSAVSPIFLDYFQEHADDTGLQGYTLAVGGAAPRPSHWEWAQRVGVNLIQAPGSTECGPWGTSVAPPGVRTGADVPKDAVWPRSDLQVWLDGDGNEGELMIKGSNILSRYRDMNKTTLQDVGQEVRTFRTGDIFRRHAESGGLVYECRLDDLIPMASGEKVPALDREERLSAQLGIVRACIVGDEVPWEEGGFVLQPSNKLYAVIEVEERLSGQERREAAERAVRDTNGETEKQARVLLGDIIVLSAGEKLPLTRKGTLWRKKVWARFPQLLRDHLSSTKEPKLAAQLADIFARHLALDSSLLLSLSAPTFEEAGASSLVMQAVIKEVASETGHVLRLADLWSFATVSDLAQALCVRPETAAKASPKQEGDDVNAVGICGVSLRLPGGIDHTSDLWEALLGAPDGERVYDANIPERWGKTSMDRPEVNAAASRARWLPTSSFTDFDHALFGITAEAARHVNPCTRLGLMLTMEALENVGLKAEECHNLVPGQATGQCVGVWAAQSDSAGPRFREFELRGMDSYDRWYPLGASESAMAGRIAHSFGFHGPTSTVQAACASSLVALHQAATALAAGECDVAVVVSATTDVWPAELVYLQKSGLLAPNGQARVFSKDADGFVPSEGAIAFVLARSDRLPASMGKIVTSSVAHSGKGAAMAAPNGFAQEALLKSSLAKSGRSIDDVDVHEAHATGTQAGDAIELDALEQVFAGRATVKPLLTGSAKERLGHLEETAGALGLLKVILAMHHRRWPGMAAEENRLASPRNVKIAQTGVRLAKDRPLLGSVSSFGLTGTLAHLLVQGPTAPAKKDVREVTSEPTPLLITARDEASLRAACERWTRFAADPPVSLATAAAQTQSSRIHHSHRRAVIARDWQEATEQLKSPYKQRTRATTLRVLFSGRDDSFDECLADAHRWQDLAPTAELVAFDRALIALVAAQGSMSIHAGRHLWDLVSTAEEGELLVETREGPGASSKLAPDEDFIIGDGQTYVATKSGRRYTAPSLESLREWESEHGPATLKHAILSPWTGRVLPAGCPIGAGFWAKHLNGRACLPRLFDDVDGLVLDGHTGAALSLDGESVLSLFSSAPRPASLSNVGAMLFERGIDIKWPGTTPTPTRPHPLLSLPNTPILGPRLWTSA</sequence>
<gene>
    <name evidence="5" type="ORF">BDZ90DRAFT_242230</name>
</gene>
<dbReference type="InterPro" id="IPR050091">
    <property type="entry name" value="PKS_NRPS_Biosynth_Enz"/>
</dbReference>
<dbReference type="InterPro" id="IPR000873">
    <property type="entry name" value="AMP-dep_synth/lig_dom"/>
</dbReference>
<dbReference type="Gene3D" id="3.30.70.3290">
    <property type="match status" value="1"/>
</dbReference>
<name>A0A316UTE3_9BASI</name>
<dbReference type="Pfam" id="PF02801">
    <property type="entry name" value="Ketoacyl-synt_C"/>
    <property type="match status" value="1"/>
</dbReference>
<dbReference type="SUPFAM" id="SSF53901">
    <property type="entry name" value="Thiolase-like"/>
    <property type="match status" value="1"/>
</dbReference>
<dbReference type="GeneID" id="37029233"/>
<dbReference type="PROSITE" id="PS00606">
    <property type="entry name" value="KS3_1"/>
    <property type="match status" value="1"/>
</dbReference>
<dbReference type="Proteomes" id="UP000245884">
    <property type="component" value="Unassembled WGS sequence"/>
</dbReference>
<dbReference type="SUPFAM" id="SSF47336">
    <property type="entry name" value="ACP-like"/>
    <property type="match status" value="1"/>
</dbReference>
<evidence type="ECO:0000313" key="6">
    <source>
        <dbReference type="Proteomes" id="UP000245884"/>
    </source>
</evidence>
<keyword evidence="3" id="KW-0808">Transferase</keyword>
<evidence type="ECO:0000313" key="5">
    <source>
        <dbReference type="EMBL" id="PWN26365.1"/>
    </source>
</evidence>
<keyword evidence="1" id="KW-0596">Phosphopantetheine</keyword>
<evidence type="ECO:0000256" key="1">
    <source>
        <dbReference type="ARBA" id="ARBA00022450"/>
    </source>
</evidence>
<organism evidence="5 6">
    <name type="scientific">Jaminaea rosea</name>
    <dbReference type="NCBI Taxonomy" id="1569628"/>
    <lineage>
        <taxon>Eukaryota</taxon>
        <taxon>Fungi</taxon>
        <taxon>Dikarya</taxon>
        <taxon>Basidiomycota</taxon>
        <taxon>Ustilaginomycotina</taxon>
        <taxon>Exobasidiomycetes</taxon>
        <taxon>Microstromatales</taxon>
        <taxon>Microstromatales incertae sedis</taxon>
        <taxon>Jaminaea</taxon>
    </lineage>
</organism>
<keyword evidence="2" id="KW-0597">Phosphoprotein</keyword>
<dbReference type="PROSITE" id="PS52004">
    <property type="entry name" value="KS3_2"/>
    <property type="match status" value="1"/>
</dbReference>
<dbReference type="CDD" id="cd00833">
    <property type="entry name" value="PKS"/>
    <property type="match status" value="1"/>
</dbReference>
<dbReference type="Gene3D" id="3.40.50.12780">
    <property type="entry name" value="N-terminal domain of ligase-like"/>
    <property type="match status" value="1"/>
</dbReference>
<dbReference type="InterPro" id="IPR014031">
    <property type="entry name" value="Ketoacyl_synth_C"/>
</dbReference>
<dbReference type="PANTHER" id="PTHR43775:SF37">
    <property type="entry name" value="SI:DKEY-61P9.11"/>
    <property type="match status" value="1"/>
</dbReference>
<dbReference type="GO" id="GO:0004315">
    <property type="term" value="F:3-oxoacyl-[acyl-carrier-protein] synthase activity"/>
    <property type="evidence" value="ECO:0007669"/>
    <property type="project" value="InterPro"/>
</dbReference>
<dbReference type="EMBL" id="KZ819672">
    <property type="protein sequence ID" value="PWN26365.1"/>
    <property type="molecule type" value="Genomic_DNA"/>
</dbReference>